<feature type="region of interest" description="Disordered" evidence="2">
    <location>
        <begin position="1"/>
        <end position="324"/>
    </location>
</feature>
<dbReference type="OrthoDB" id="2597011at2759"/>
<evidence type="ECO:0000256" key="2">
    <source>
        <dbReference type="SAM" id="MobiDB-lite"/>
    </source>
</evidence>
<dbReference type="GO" id="GO:0003700">
    <property type="term" value="F:DNA-binding transcription factor activity"/>
    <property type="evidence" value="ECO:0007669"/>
    <property type="project" value="InterPro"/>
</dbReference>
<accession>A0A0J0XFT8</accession>
<dbReference type="CDD" id="cd14686">
    <property type="entry name" value="bZIP"/>
    <property type="match status" value="1"/>
</dbReference>
<reference evidence="4 5" key="1">
    <citation type="submission" date="2015-03" db="EMBL/GenBank/DDBJ databases">
        <title>Genomics and transcriptomics of the oil-accumulating basidiomycete yeast T. oleaginosus allow insights into substrate utilization and the diverse evolutionary trajectories of mating systems in fungi.</title>
        <authorList>
            <consortium name="DOE Joint Genome Institute"/>
            <person name="Kourist R."/>
            <person name="Kracht O."/>
            <person name="Bracharz F."/>
            <person name="Lipzen A."/>
            <person name="Nolan M."/>
            <person name="Ohm R."/>
            <person name="Grigoriev I."/>
            <person name="Sun S."/>
            <person name="Heitman J."/>
            <person name="Bruck T."/>
            <person name="Nowrousian M."/>
        </authorList>
    </citation>
    <scope>NUCLEOTIDE SEQUENCE [LARGE SCALE GENOMIC DNA]</scope>
    <source>
        <strain evidence="4 5">IBC0246</strain>
    </source>
</reference>
<feature type="compositionally biased region" description="Basic residues" evidence="2">
    <location>
        <begin position="87"/>
        <end position="99"/>
    </location>
</feature>
<organism evidence="4 5">
    <name type="scientific">Cutaneotrichosporon oleaginosum</name>
    <dbReference type="NCBI Taxonomy" id="879819"/>
    <lineage>
        <taxon>Eukaryota</taxon>
        <taxon>Fungi</taxon>
        <taxon>Dikarya</taxon>
        <taxon>Basidiomycota</taxon>
        <taxon>Agaricomycotina</taxon>
        <taxon>Tremellomycetes</taxon>
        <taxon>Trichosporonales</taxon>
        <taxon>Trichosporonaceae</taxon>
        <taxon>Cutaneotrichosporon</taxon>
    </lineage>
</organism>
<proteinExistence type="predicted"/>
<dbReference type="AlphaFoldDB" id="A0A0J0XFT8"/>
<dbReference type="EMBL" id="KQ087245">
    <property type="protein sequence ID" value="KLT39935.1"/>
    <property type="molecule type" value="Genomic_DNA"/>
</dbReference>
<feature type="compositionally biased region" description="Basic and acidic residues" evidence="2">
    <location>
        <begin position="307"/>
        <end position="317"/>
    </location>
</feature>
<evidence type="ECO:0000313" key="4">
    <source>
        <dbReference type="EMBL" id="KLT39935.1"/>
    </source>
</evidence>
<gene>
    <name evidence="4" type="ORF">CC85DRAFT_322401</name>
</gene>
<dbReference type="Proteomes" id="UP000053611">
    <property type="component" value="Unassembled WGS sequence"/>
</dbReference>
<feature type="compositionally biased region" description="Low complexity" evidence="2">
    <location>
        <begin position="109"/>
        <end position="126"/>
    </location>
</feature>
<dbReference type="InterPro" id="IPR004827">
    <property type="entry name" value="bZIP"/>
</dbReference>
<feature type="compositionally biased region" description="Low complexity" evidence="2">
    <location>
        <begin position="190"/>
        <end position="216"/>
    </location>
</feature>
<dbReference type="RefSeq" id="XP_018276426.1">
    <property type="nucleotide sequence ID" value="XM_018426218.1"/>
</dbReference>
<evidence type="ECO:0000313" key="5">
    <source>
        <dbReference type="Proteomes" id="UP000053611"/>
    </source>
</evidence>
<protein>
    <recommendedName>
        <fullName evidence="3">BZIP domain-containing protein</fullName>
    </recommendedName>
</protein>
<dbReference type="GeneID" id="28986821"/>
<feature type="domain" description="BZIP" evidence="3">
    <location>
        <begin position="313"/>
        <end position="328"/>
    </location>
</feature>
<sequence>MFESNTLPPIAHLTGEMRSSSPYLQLPPAADRPDPIRGHHPSQSQGQHLPHVQHPHQSQSTHYWSERGEWYQYPRPPPLVATQSHGSHPRTKNAHRSHPGPHPYQRTQSMASGVGAGGSMAAHMGSDVGHLRPPSHPNSRHYAHPSASGHSAGHTAGLPSPAYTTHSGERHIPLPIHPSARYAPGRGTHSAPTSTPASTPASASASASAAQSRPTSGNATPQPQRVDPALQSGDDHSSDSDSSDDEDEWTPVAKRRAPAPRTRASARLAVKRERDDSELREVEDEEEGPSASTSPIIDGKPKKRTYVRRDAQRRKEQNAQAQKKFRWKKKVLQEQMRADLDEQRALVEELREKCAALEDLLGEHEVALAAAQEDNARLAARLEGCACE</sequence>
<name>A0A0J0XFT8_9TREE</name>
<feature type="compositionally biased region" description="Basic and acidic residues" evidence="2">
    <location>
        <begin position="270"/>
        <end position="280"/>
    </location>
</feature>
<keyword evidence="5" id="KW-1185">Reference proteome</keyword>
<evidence type="ECO:0000256" key="1">
    <source>
        <dbReference type="SAM" id="Coils"/>
    </source>
</evidence>
<feature type="coiled-coil region" evidence="1">
    <location>
        <begin position="333"/>
        <end position="381"/>
    </location>
</feature>
<evidence type="ECO:0000259" key="3">
    <source>
        <dbReference type="PROSITE" id="PS00036"/>
    </source>
</evidence>
<feature type="compositionally biased region" description="Low complexity" evidence="2">
    <location>
        <begin position="259"/>
        <end position="268"/>
    </location>
</feature>
<dbReference type="PROSITE" id="PS00036">
    <property type="entry name" value="BZIP_BASIC"/>
    <property type="match status" value="1"/>
</dbReference>
<keyword evidence="1" id="KW-0175">Coiled coil</keyword>
<dbReference type="STRING" id="879819.A0A0J0XFT8"/>